<accession>A0ABZ1KEI1</accession>
<protein>
    <submittedName>
        <fullName evidence="2">Uncharacterized protein</fullName>
    </submittedName>
</protein>
<keyword evidence="3" id="KW-1185">Reference proteome</keyword>
<dbReference type="EMBL" id="CP108135">
    <property type="protein sequence ID" value="WTP69361.1"/>
    <property type="molecule type" value="Genomic_DNA"/>
</dbReference>
<feature type="compositionally biased region" description="Low complexity" evidence="1">
    <location>
        <begin position="77"/>
        <end position="87"/>
    </location>
</feature>
<feature type="region of interest" description="Disordered" evidence="1">
    <location>
        <begin position="68"/>
        <end position="87"/>
    </location>
</feature>
<proteinExistence type="predicted"/>
<evidence type="ECO:0000313" key="3">
    <source>
        <dbReference type="Proteomes" id="UP001622496"/>
    </source>
</evidence>
<organism evidence="2 3">
    <name type="scientific">[Kitasatospora] papulosa</name>
    <dbReference type="NCBI Taxonomy" id="1464011"/>
    <lineage>
        <taxon>Bacteria</taxon>
        <taxon>Bacillati</taxon>
        <taxon>Actinomycetota</taxon>
        <taxon>Actinomycetes</taxon>
        <taxon>Kitasatosporales</taxon>
        <taxon>Streptomycetaceae</taxon>
        <taxon>Streptomyces</taxon>
    </lineage>
</organism>
<reference evidence="2 3" key="1">
    <citation type="submission" date="2022-10" db="EMBL/GenBank/DDBJ databases">
        <title>The complete genomes of actinobacterial strains from the NBC collection.</title>
        <authorList>
            <person name="Joergensen T.S."/>
            <person name="Alvarez Arevalo M."/>
            <person name="Sterndorff E.B."/>
            <person name="Faurdal D."/>
            <person name="Vuksanovic O."/>
            <person name="Mourched A.-S."/>
            <person name="Charusanti P."/>
            <person name="Shaw S."/>
            <person name="Blin K."/>
            <person name="Weber T."/>
        </authorList>
    </citation>
    <scope>NUCLEOTIDE SEQUENCE [LARGE SCALE GENOMIC DNA]</scope>
    <source>
        <strain evidence="2 3">NBC_00185</strain>
    </source>
</reference>
<dbReference type="RefSeq" id="WP_406188986.1">
    <property type="nucleotide sequence ID" value="NZ_CP108135.1"/>
</dbReference>
<evidence type="ECO:0000256" key="1">
    <source>
        <dbReference type="SAM" id="MobiDB-lite"/>
    </source>
</evidence>
<dbReference type="Proteomes" id="UP001622496">
    <property type="component" value="Chromosome"/>
</dbReference>
<evidence type="ECO:0000313" key="2">
    <source>
        <dbReference type="EMBL" id="WTP69361.1"/>
    </source>
</evidence>
<feature type="compositionally biased region" description="Basic and acidic residues" evidence="1">
    <location>
        <begin position="14"/>
        <end position="23"/>
    </location>
</feature>
<feature type="region of interest" description="Disordered" evidence="1">
    <location>
        <begin position="1"/>
        <end position="28"/>
    </location>
</feature>
<sequence>MVGHWHAYAWSGSERPRDADRRNPVLPTPSLTISEWLDKPAEHVRATYDMADGQAAAHHWLVTELERYPRGPGTCRQPSSSPTPQTS</sequence>
<gene>
    <name evidence="2" type="ORF">OG560_29640</name>
</gene>
<name>A0ABZ1KEI1_9ACTN</name>